<comment type="caution">
    <text evidence="2">The sequence shown here is derived from an EMBL/GenBank/DDBJ whole genome shotgun (WGS) entry which is preliminary data.</text>
</comment>
<feature type="compositionally biased region" description="Acidic residues" evidence="1">
    <location>
        <begin position="55"/>
        <end position="65"/>
    </location>
</feature>
<accession>A0A4Y9XKW3</accession>
<evidence type="ECO:0000313" key="3">
    <source>
        <dbReference type="Proteomes" id="UP000298327"/>
    </source>
</evidence>
<evidence type="ECO:0000256" key="1">
    <source>
        <dbReference type="SAM" id="MobiDB-lite"/>
    </source>
</evidence>
<dbReference type="OrthoDB" id="2747179at2759"/>
<keyword evidence="3" id="KW-1185">Reference proteome</keyword>
<gene>
    <name evidence="2" type="ORF">EVG20_g11400</name>
</gene>
<feature type="compositionally biased region" description="Low complexity" evidence="1">
    <location>
        <begin position="130"/>
        <end position="143"/>
    </location>
</feature>
<feature type="region of interest" description="Disordered" evidence="1">
    <location>
        <begin position="384"/>
        <end position="426"/>
    </location>
</feature>
<reference evidence="2 3" key="1">
    <citation type="submission" date="2019-02" db="EMBL/GenBank/DDBJ databases">
        <title>Genome sequencing of the rare red list fungi Dentipellis fragilis.</title>
        <authorList>
            <person name="Buettner E."/>
            <person name="Kellner H."/>
        </authorList>
    </citation>
    <scope>NUCLEOTIDE SEQUENCE [LARGE SCALE GENOMIC DNA]</scope>
    <source>
        <strain evidence="2 3">DSM 105465</strain>
    </source>
</reference>
<dbReference type="Proteomes" id="UP000298327">
    <property type="component" value="Unassembled WGS sequence"/>
</dbReference>
<evidence type="ECO:0008006" key="4">
    <source>
        <dbReference type="Google" id="ProtNLM"/>
    </source>
</evidence>
<feature type="region of interest" description="Disordered" evidence="1">
    <location>
        <begin position="124"/>
        <end position="143"/>
    </location>
</feature>
<feature type="compositionally biased region" description="Polar residues" evidence="1">
    <location>
        <begin position="324"/>
        <end position="333"/>
    </location>
</feature>
<name>A0A4Y9XKW3_9AGAM</name>
<protein>
    <recommendedName>
        <fullName evidence="4">Zinc-finger domain-containing protein</fullName>
    </recommendedName>
</protein>
<organism evidence="2 3">
    <name type="scientific">Dentipellis fragilis</name>
    <dbReference type="NCBI Taxonomy" id="205917"/>
    <lineage>
        <taxon>Eukaryota</taxon>
        <taxon>Fungi</taxon>
        <taxon>Dikarya</taxon>
        <taxon>Basidiomycota</taxon>
        <taxon>Agaricomycotina</taxon>
        <taxon>Agaricomycetes</taxon>
        <taxon>Russulales</taxon>
        <taxon>Hericiaceae</taxon>
        <taxon>Dentipellis</taxon>
    </lineage>
</organism>
<dbReference type="EMBL" id="SEOQ01001747">
    <property type="protein sequence ID" value="TFY50655.1"/>
    <property type="molecule type" value="Genomic_DNA"/>
</dbReference>
<feature type="region of interest" description="Disordered" evidence="1">
    <location>
        <begin position="1"/>
        <end position="23"/>
    </location>
</feature>
<sequence>STNGNGAQDYGNGYTAVHHPNPHVRRKLNAAAAAAAGGTSFASLSNMRRCVIDVSDTEDEDGEEDGAQREASKAGPSRPSGIGSGGTPRPGSAMGEKSAVELELEIKKMREMIREREEMRLRKLAAQSNRSTRSSTPTAAAPQAAAIPLPQAASIGVPGATMQEAPESGASNRDTSEGAAVENSMDADPAPANVSLIITARQVNRRHMLVALQLQRRTRTTSTNCRRSHLLVIFFPTIYDAPCFADLFVLLVFHAAVFLPSPYATITRLANWGCVLILFLAAEEAPAEAAPGTPHQVTGEQGESSAFSVSCRAVSPPKHGKNKWQGSLSPPLRPSQTIPSDCCFLLFFPAFRVIALSPALIAVPSATPPPSFDPLHLVRPSLSSTSSIPAVGGDSASVDVPASTQRDTVLNSQERQESDSALEEQQAPRFRPYDSLFSSYPLLGHLPTPQRPQPSTVIQSTLAADASTPDLRPLKARAFRKHMAALGLQNERICQYEVPGGGECRDAQCRDLHLSRVVVDPSGAPHLFLFLAIRFVVLSLVFHTRVVVLPFFVADEETAMYLGETHPTAGNVPTMLKALQEAQARAPQATFEQHVEEAWASLVGRSTR</sequence>
<feature type="region of interest" description="Disordered" evidence="1">
    <location>
        <begin position="312"/>
        <end position="333"/>
    </location>
</feature>
<feature type="non-terminal residue" evidence="2">
    <location>
        <position position="1"/>
    </location>
</feature>
<feature type="region of interest" description="Disordered" evidence="1">
    <location>
        <begin position="53"/>
        <end position="98"/>
    </location>
</feature>
<evidence type="ECO:0000313" key="2">
    <source>
        <dbReference type="EMBL" id="TFY50655.1"/>
    </source>
</evidence>
<feature type="region of interest" description="Disordered" evidence="1">
    <location>
        <begin position="161"/>
        <end position="187"/>
    </location>
</feature>
<dbReference type="AlphaFoldDB" id="A0A4Y9XKW3"/>
<feature type="compositionally biased region" description="Polar residues" evidence="1">
    <location>
        <begin position="402"/>
        <end position="413"/>
    </location>
</feature>
<proteinExistence type="predicted"/>